<sequence>MFVCAHSGACLGGYAMAVLARELLGEVLRSERIRQGRTLREVSLAARVSLGYLSEVERGQKDASSELLQSISRALGVPLSQVYGSVAERFSEVDSRQAALAA</sequence>
<evidence type="ECO:0000259" key="1">
    <source>
        <dbReference type="PROSITE" id="PS50943"/>
    </source>
</evidence>
<dbReference type="SMART" id="SM00530">
    <property type="entry name" value="HTH_XRE"/>
    <property type="match status" value="1"/>
</dbReference>
<accession>A0AAN0MIR9</accession>
<dbReference type="InterPro" id="IPR001387">
    <property type="entry name" value="Cro/C1-type_HTH"/>
</dbReference>
<keyword evidence="3" id="KW-1185">Reference proteome</keyword>
<dbReference type="Gene3D" id="1.10.260.40">
    <property type="entry name" value="lambda repressor-like DNA-binding domains"/>
    <property type="match status" value="1"/>
</dbReference>
<proteinExistence type="predicted"/>
<dbReference type="AlphaFoldDB" id="A0AAN0MIR9"/>
<dbReference type="Proteomes" id="UP001431656">
    <property type="component" value="Chromosome"/>
</dbReference>
<evidence type="ECO:0000313" key="2">
    <source>
        <dbReference type="EMBL" id="BEH03339.1"/>
    </source>
</evidence>
<dbReference type="EMBL" id="AP028056">
    <property type="protein sequence ID" value="BEH03339.1"/>
    <property type="molecule type" value="Genomic_DNA"/>
</dbReference>
<gene>
    <name evidence="2" type="ORF">brsh051_26200</name>
</gene>
<feature type="domain" description="HTH cro/C1-type" evidence="1">
    <location>
        <begin position="28"/>
        <end position="82"/>
    </location>
</feature>
<dbReference type="KEGG" id="broo:brsh051_26200"/>
<organism evidence="2 3">
    <name type="scientific">Brooklawnia propionicigenes</name>
    <dbReference type="NCBI Taxonomy" id="3041175"/>
    <lineage>
        <taxon>Bacteria</taxon>
        <taxon>Bacillati</taxon>
        <taxon>Actinomycetota</taxon>
        <taxon>Actinomycetes</taxon>
        <taxon>Propionibacteriales</taxon>
        <taxon>Propionibacteriaceae</taxon>
        <taxon>Brooklawnia</taxon>
    </lineage>
</organism>
<dbReference type="CDD" id="cd00093">
    <property type="entry name" value="HTH_XRE"/>
    <property type="match status" value="1"/>
</dbReference>
<dbReference type="Pfam" id="PF01381">
    <property type="entry name" value="HTH_3"/>
    <property type="match status" value="1"/>
</dbReference>
<dbReference type="InterPro" id="IPR010982">
    <property type="entry name" value="Lambda_DNA-bd_dom_sf"/>
</dbReference>
<dbReference type="GO" id="GO:0003677">
    <property type="term" value="F:DNA binding"/>
    <property type="evidence" value="ECO:0007669"/>
    <property type="project" value="InterPro"/>
</dbReference>
<name>A0AAN0MIR9_9ACTN</name>
<protein>
    <submittedName>
        <fullName evidence="2">Helix-turn-helix transcriptional regulator</fullName>
    </submittedName>
</protein>
<dbReference type="SUPFAM" id="SSF47413">
    <property type="entry name" value="lambda repressor-like DNA-binding domains"/>
    <property type="match status" value="1"/>
</dbReference>
<reference evidence="2" key="1">
    <citation type="journal article" date="2024" name="Int. J. Syst. Evol. Microbiol.">
        <title>Brooklawnia propionicigenes sp. nov., a facultatively anaerobic, propionate-producing bacterium isolated from a methanogenic reactor treating waste from cattle farms.</title>
        <authorList>
            <person name="Akita Y."/>
            <person name="Ueki A."/>
            <person name="Tonouchi A."/>
            <person name="Sugawara Y."/>
            <person name="Honma S."/>
            <person name="Kaku N."/>
            <person name="Ueki K."/>
        </authorList>
    </citation>
    <scope>NUCLEOTIDE SEQUENCE</scope>
    <source>
        <strain evidence="2">SH051</strain>
    </source>
</reference>
<dbReference type="PROSITE" id="PS50943">
    <property type="entry name" value="HTH_CROC1"/>
    <property type="match status" value="1"/>
</dbReference>
<evidence type="ECO:0000313" key="3">
    <source>
        <dbReference type="Proteomes" id="UP001431656"/>
    </source>
</evidence>